<evidence type="ECO:0000313" key="2">
    <source>
        <dbReference type="EMBL" id="OCT69040.1"/>
    </source>
</evidence>
<dbReference type="AlphaFoldDB" id="A0A974C9A8"/>
<protein>
    <submittedName>
        <fullName evidence="2">Uncharacterized protein</fullName>
    </submittedName>
</protein>
<sequence length="81" mass="8963">MRIIICFLVLSQTDAQTGVTDTVLTAATRIPCFSAGHSQINPPCFLTMAPQILLTYNFKHYFTLEDCGSCSPDWVPKVINP</sequence>
<reference evidence="3" key="1">
    <citation type="journal article" date="2016" name="Nature">
        <title>Genome evolution in the allotetraploid frog Xenopus laevis.</title>
        <authorList>
            <person name="Session A.M."/>
            <person name="Uno Y."/>
            <person name="Kwon T."/>
            <person name="Chapman J.A."/>
            <person name="Toyoda A."/>
            <person name="Takahashi S."/>
            <person name="Fukui A."/>
            <person name="Hikosaka A."/>
            <person name="Suzuki A."/>
            <person name="Kondo M."/>
            <person name="van Heeringen S.J."/>
            <person name="Quigley I."/>
            <person name="Heinz S."/>
            <person name="Ogino H."/>
            <person name="Ochi H."/>
            <person name="Hellsten U."/>
            <person name="Lyons J.B."/>
            <person name="Simakov O."/>
            <person name="Putnam N."/>
            <person name="Stites J."/>
            <person name="Kuroki Y."/>
            <person name="Tanaka T."/>
            <person name="Michiue T."/>
            <person name="Watanabe M."/>
            <person name="Bogdanovic O."/>
            <person name="Lister R."/>
            <person name="Georgiou G."/>
            <person name="Paranjpe S.S."/>
            <person name="van Kruijsbergen I."/>
            <person name="Shu S."/>
            <person name="Carlson J."/>
            <person name="Kinoshita T."/>
            <person name="Ohta Y."/>
            <person name="Mawaribuchi S."/>
            <person name="Jenkins J."/>
            <person name="Grimwood J."/>
            <person name="Schmutz J."/>
            <person name="Mitros T."/>
            <person name="Mozaffari S.V."/>
            <person name="Suzuki Y."/>
            <person name="Haramoto Y."/>
            <person name="Yamamoto T.S."/>
            <person name="Takagi C."/>
            <person name="Heald R."/>
            <person name="Miller K."/>
            <person name="Haudenschild C."/>
            <person name="Kitzman J."/>
            <person name="Nakayama T."/>
            <person name="Izutsu Y."/>
            <person name="Robert J."/>
            <person name="Fortriede J."/>
            <person name="Burns K."/>
            <person name="Lotay V."/>
            <person name="Karimi K."/>
            <person name="Yasuoka Y."/>
            <person name="Dichmann D.S."/>
            <person name="Flajnik M.F."/>
            <person name="Houston D.W."/>
            <person name="Shendure J."/>
            <person name="DuPasquier L."/>
            <person name="Vize P.D."/>
            <person name="Zorn A.M."/>
            <person name="Ito M."/>
            <person name="Marcotte E.M."/>
            <person name="Wallingford J.B."/>
            <person name="Ito Y."/>
            <person name="Asashima M."/>
            <person name="Ueno N."/>
            <person name="Matsuda Y."/>
            <person name="Veenstra G.J."/>
            <person name="Fujiyama A."/>
            <person name="Harland R.M."/>
            <person name="Taira M."/>
            <person name="Rokhsar D.S."/>
        </authorList>
    </citation>
    <scope>NUCLEOTIDE SEQUENCE [LARGE SCALE GENOMIC DNA]</scope>
    <source>
        <strain evidence="3">J</strain>
    </source>
</reference>
<feature type="chain" id="PRO_5037790123" evidence="1">
    <location>
        <begin position="16"/>
        <end position="81"/>
    </location>
</feature>
<proteinExistence type="predicted"/>
<dbReference type="EMBL" id="CM004480">
    <property type="protein sequence ID" value="OCT69040.1"/>
    <property type="molecule type" value="Genomic_DNA"/>
</dbReference>
<keyword evidence="1" id="KW-0732">Signal</keyword>
<accession>A0A974C9A8</accession>
<name>A0A974C9A8_XENLA</name>
<evidence type="ECO:0000256" key="1">
    <source>
        <dbReference type="SAM" id="SignalP"/>
    </source>
</evidence>
<feature type="signal peptide" evidence="1">
    <location>
        <begin position="1"/>
        <end position="15"/>
    </location>
</feature>
<dbReference type="Proteomes" id="UP000694892">
    <property type="component" value="Chromosome 8L"/>
</dbReference>
<organism evidence="2 3">
    <name type="scientific">Xenopus laevis</name>
    <name type="common">African clawed frog</name>
    <dbReference type="NCBI Taxonomy" id="8355"/>
    <lineage>
        <taxon>Eukaryota</taxon>
        <taxon>Metazoa</taxon>
        <taxon>Chordata</taxon>
        <taxon>Craniata</taxon>
        <taxon>Vertebrata</taxon>
        <taxon>Euteleostomi</taxon>
        <taxon>Amphibia</taxon>
        <taxon>Batrachia</taxon>
        <taxon>Anura</taxon>
        <taxon>Pipoidea</taxon>
        <taxon>Pipidae</taxon>
        <taxon>Xenopodinae</taxon>
        <taxon>Xenopus</taxon>
        <taxon>Xenopus</taxon>
    </lineage>
</organism>
<evidence type="ECO:0000313" key="3">
    <source>
        <dbReference type="Proteomes" id="UP000694892"/>
    </source>
</evidence>
<gene>
    <name evidence="2" type="ORF">XELAEV_18040348mg</name>
</gene>